<reference evidence="11" key="2">
    <citation type="journal article" date="2018" name="Genome Res.">
        <title>The genomic architecture and molecular evolution of ant odorant receptors.</title>
        <authorList>
            <person name="McKenzie S.K."/>
            <person name="Kronauer D.J.C."/>
        </authorList>
    </citation>
    <scope>NUCLEOTIDE SEQUENCE [LARGE SCALE GENOMIC DNA]</scope>
    <source>
        <strain evidence="11">Clonal line C1</strain>
    </source>
</reference>
<dbReference type="PRINTS" id="PR02049">
    <property type="entry name" value="PROTEINF36A"/>
</dbReference>
<dbReference type="EMBL" id="QOIP01000011">
    <property type="protein sequence ID" value="RLU16514.1"/>
    <property type="molecule type" value="Genomic_DNA"/>
</dbReference>
<reference evidence="10 13" key="1">
    <citation type="journal article" date="2014" name="Curr. Biol.">
        <title>The genome of the clonal raider ant Cerapachys biroi.</title>
        <authorList>
            <person name="Oxley P.R."/>
            <person name="Ji L."/>
            <person name="Fetter-Pruneda I."/>
            <person name="McKenzie S.K."/>
            <person name="Li C."/>
            <person name="Hu H."/>
            <person name="Zhang G."/>
            <person name="Kronauer D.J."/>
        </authorList>
    </citation>
    <scope>NUCLEOTIDE SEQUENCE [LARGE SCALE GENOMIC DNA]</scope>
</reference>
<keyword evidence="5" id="KW-0999">Mitochondrion inner membrane</keyword>
<evidence type="ECO:0000313" key="11">
    <source>
        <dbReference type="EMBL" id="RLU16514.1"/>
    </source>
</evidence>
<dbReference type="OrthoDB" id="14603at2759"/>
<dbReference type="Proteomes" id="UP000053097">
    <property type="component" value="Unassembled WGS sequence"/>
</dbReference>
<keyword evidence="7" id="KW-0496">Mitochondrion</keyword>
<keyword evidence="13" id="KW-1185">Reference proteome</keyword>
<evidence type="ECO:0000313" key="10">
    <source>
        <dbReference type="EMBL" id="EZA62360.1"/>
    </source>
</evidence>
<evidence type="ECO:0000313" key="13">
    <source>
        <dbReference type="Proteomes" id="UP000053097"/>
    </source>
</evidence>
<dbReference type="EMBL" id="KK107021">
    <property type="protein sequence ID" value="EZA62360.1"/>
    <property type="molecule type" value="Genomic_DNA"/>
</dbReference>
<evidence type="ECO:0000256" key="7">
    <source>
        <dbReference type="ARBA" id="ARBA00023128"/>
    </source>
</evidence>
<accession>A0A026X219</accession>
<dbReference type="Pfam" id="PF12597">
    <property type="entry name" value="Cox20"/>
    <property type="match status" value="1"/>
</dbReference>
<evidence type="ECO:0000256" key="4">
    <source>
        <dbReference type="ARBA" id="ARBA00022692"/>
    </source>
</evidence>
<evidence type="ECO:0000256" key="8">
    <source>
        <dbReference type="ARBA" id="ARBA00023136"/>
    </source>
</evidence>
<sequence>MDTERTSESDKRKPVMLLGRDITKIPCFKRSMLNGIYTGIGSGLVTFLLTSRPRRALEVALGAYMSVSLVYWCHCRYTYVKQKYQLNDIKALQQQQSVNKEIEETEVEQKGKLVNA</sequence>
<evidence type="ECO:0000256" key="1">
    <source>
        <dbReference type="ARBA" id="ARBA00004273"/>
    </source>
</evidence>
<evidence type="ECO:0000256" key="5">
    <source>
        <dbReference type="ARBA" id="ARBA00022792"/>
    </source>
</evidence>
<dbReference type="STRING" id="2015173.A0A026X219"/>
<keyword evidence="8 9" id="KW-0472">Membrane</keyword>
<proteinExistence type="inferred from homology"/>
<evidence type="ECO:0000256" key="3">
    <source>
        <dbReference type="ARBA" id="ARBA00017689"/>
    </source>
</evidence>
<dbReference type="Proteomes" id="UP000279307">
    <property type="component" value="Chromosome 11"/>
</dbReference>
<evidence type="ECO:0000256" key="9">
    <source>
        <dbReference type="SAM" id="Phobius"/>
    </source>
</evidence>
<keyword evidence="6 9" id="KW-1133">Transmembrane helix</keyword>
<comment type="similarity">
    <text evidence="2">Belongs to the COX20 family.</text>
</comment>
<comment type="subcellular location">
    <subcellularLocation>
        <location evidence="1">Mitochondrion inner membrane</location>
    </subcellularLocation>
</comment>
<feature type="transmembrane region" description="Helical" evidence="9">
    <location>
        <begin position="56"/>
        <end position="73"/>
    </location>
</feature>
<keyword evidence="4 9" id="KW-0812">Transmembrane</keyword>
<dbReference type="GO" id="GO:0005743">
    <property type="term" value="C:mitochondrial inner membrane"/>
    <property type="evidence" value="ECO:0007669"/>
    <property type="project" value="UniProtKB-SubCell"/>
</dbReference>
<dbReference type="AlphaFoldDB" id="A0A026X219"/>
<dbReference type="GO" id="GO:0033617">
    <property type="term" value="P:mitochondrial respiratory chain complex IV assembly"/>
    <property type="evidence" value="ECO:0007669"/>
    <property type="project" value="InterPro"/>
</dbReference>
<evidence type="ECO:0000256" key="6">
    <source>
        <dbReference type="ARBA" id="ARBA00022989"/>
    </source>
</evidence>
<evidence type="ECO:0000256" key="2">
    <source>
        <dbReference type="ARBA" id="ARBA00009575"/>
    </source>
</evidence>
<protein>
    <recommendedName>
        <fullName evidence="3">Cytochrome c oxidase assembly protein COX20, mitochondrial</fullName>
    </recommendedName>
</protein>
<reference evidence="11" key="3">
    <citation type="submission" date="2018-07" db="EMBL/GenBank/DDBJ databases">
        <authorList>
            <person name="Mckenzie S.K."/>
            <person name="Kronauer D.J.C."/>
        </authorList>
    </citation>
    <scope>NUCLEOTIDE SEQUENCE</scope>
    <source>
        <strain evidence="11">Clonal line C1</strain>
    </source>
</reference>
<evidence type="ECO:0000313" key="12">
    <source>
        <dbReference type="EMBL" id="RLU16691.1"/>
    </source>
</evidence>
<dbReference type="PANTHER" id="PTHR31586:SF1">
    <property type="entry name" value="CYTOCHROME C OXIDASE ASSEMBLY PROTEIN COX20, MITOCHONDRIAL"/>
    <property type="match status" value="1"/>
</dbReference>
<dbReference type="InterPro" id="IPR022533">
    <property type="entry name" value="Cox20"/>
</dbReference>
<name>A0A026X219_OOCBI</name>
<dbReference type="OMA" id="VSQIPCF"/>
<dbReference type="EMBL" id="QOIP01000011">
    <property type="protein sequence ID" value="RLU16691.1"/>
    <property type="molecule type" value="Genomic_DNA"/>
</dbReference>
<organism evidence="10 13">
    <name type="scientific">Ooceraea biroi</name>
    <name type="common">Clonal raider ant</name>
    <name type="synonym">Cerapachys biroi</name>
    <dbReference type="NCBI Taxonomy" id="2015173"/>
    <lineage>
        <taxon>Eukaryota</taxon>
        <taxon>Metazoa</taxon>
        <taxon>Ecdysozoa</taxon>
        <taxon>Arthropoda</taxon>
        <taxon>Hexapoda</taxon>
        <taxon>Insecta</taxon>
        <taxon>Pterygota</taxon>
        <taxon>Neoptera</taxon>
        <taxon>Endopterygota</taxon>
        <taxon>Hymenoptera</taxon>
        <taxon>Apocrita</taxon>
        <taxon>Aculeata</taxon>
        <taxon>Formicoidea</taxon>
        <taxon>Formicidae</taxon>
        <taxon>Dorylinae</taxon>
        <taxon>Ooceraea</taxon>
    </lineage>
</organism>
<gene>
    <name evidence="11" type="ORF">DMN91_010582</name>
    <name evidence="12" type="ORF">DMN91_010759</name>
    <name evidence="10" type="ORF">X777_03394</name>
</gene>
<feature type="transmembrane region" description="Helical" evidence="9">
    <location>
        <begin position="32"/>
        <end position="50"/>
    </location>
</feature>
<dbReference type="PANTHER" id="PTHR31586">
    <property type="entry name" value="CYTOCHROME C OXIDASE PROTEIN 20"/>
    <property type="match status" value="1"/>
</dbReference>